<dbReference type="Proteomes" id="UP000467635">
    <property type="component" value="Unassembled WGS sequence"/>
</dbReference>
<proteinExistence type="predicted"/>
<evidence type="ECO:0000256" key="2">
    <source>
        <dbReference type="ARBA" id="ARBA00022679"/>
    </source>
</evidence>
<evidence type="ECO:0000313" key="4">
    <source>
        <dbReference type="EMBL" id="MSE09474.1"/>
    </source>
</evidence>
<dbReference type="InterPro" id="IPR050748">
    <property type="entry name" value="Glycosyltrans_8_dom-fam"/>
</dbReference>
<dbReference type="PANTHER" id="PTHR13778">
    <property type="entry name" value="GLYCOSYLTRANSFERASE 8 DOMAIN-CONTAINING PROTEIN"/>
    <property type="match status" value="1"/>
</dbReference>
<accession>A0A7X2STF3</accession>
<dbReference type="InterPro" id="IPR029044">
    <property type="entry name" value="Nucleotide-diphossugar_trans"/>
</dbReference>
<dbReference type="Pfam" id="PF01501">
    <property type="entry name" value="Glyco_transf_8"/>
    <property type="match status" value="1"/>
</dbReference>
<evidence type="ECO:0000256" key="3">
    <source>
        <dbReference type="ARBA" id="ARBA00022723"/>
    </source>
</evidence>
<organism evidence="4 5">
    <name type="scientific">Ligilactobacillus salivarius</name>
    <dbReference type="NCBI Taxonomy" id="1624"/>
    <lineage>
        <taxon>Bacteria</taxon>
        <taxon>Bacillati</taxon>
        <taxon>Bacillota</taxon>
        <taxon>Bacilli</taxon>
        <taxon>Lactobacillales</taxon>
        <taxon>Lactobacillaceae</taxon>
        <taxon>Ligilactobacillus</taxon>
    </lineage>
</organism>
<dbReference type="CDD" id="cd04194">
    <property type="entry name" value="GT8_A4GalT_like"/>
    <property type="match status" value="1"/>
</dbReference>
<dbReference type="GO" id="GO:0046872">
    <property type="term" value="F:metal ion binding"/>
    <property type="evidence" value="ECO:0007669"/>
    <property type="project" value="UniProtKB-KW"/>
</dbReference>
<dbReference type="InterPro" id="IPR002495">
    <property type="entry name" value="Glyco_trans_8"/>
</dbReference>
<dbReference type="Gene3D" id="3.90.550.10">
    <property type="entry name" value="Spore Coat Polysaccharide Biosynthesis Protein SpsA, Chain A"/>
    <property type="match status" value="1"/>
</dbReference>
<feature type="non-terminal residue" evidence="4">
    <location>
        <position position="198"/>
    </location>
</feature>
<keyword evidence="1" id="KW-0328">Glycosyltransferase</keyword>
<evidence type="ECO:0000313" key="5">
    <source>
        <dbReference type="Proteomes" id="UP000467635"/>
    </source>
</evidence>
<feature type="non-terminal residue" evidence="4">
    <location>
        <position position="1"/>
    </location>
</feature>
<dbReference type="GO" id="GO:0016757">
    <property type="term" value="F:glycosyltransferase activity"/>
    <property type="evidence" value="ECO:0007669"/>
    <property type="project" value="UniProtKB-KW"/>
</dbReference>
<comment type="caution">
    <text evidence="4">The sequence shown here is derived from an EMBL/GenBank/DDBJ whole genome shotgun (WGS) entry which is preliminary data.</text>
</comment>
<dbReference type="PANTHER" id="PTHR13778:SF47">
    <property type="entry name" value="LIPOPOLYSACCHARIDE 1,3-GALACTOSYLTRANSFERASE"/>
    <property type="match status" value="1"/>
</dbReference>
<reference evidence="4 5" key="1">
    <citation type="submission" date="2019-11" db="EMBL/GenBank/DDBJ databases">
        <title>Draft Genome Sequence of Plant Growth-Promoting Rhizosphere-Associated Bacteria.</title>
        <authorList>
            <person name="Vasilyev I.Y."/>
            <person name="Radchenko V."/>
            <person name="Ilnitskaya E.V."/>
        </authorList>
    </citation>
    <scope>NUCLEOTIDE SEQUENCE [LARGE SCALE GENOMIC DNA]</scope>
    <source>
        <strain evidence="4 5">VRA_01-1sq_f</strain>
    </source>
</reference>
<sequence>ICIDDNYCQHINPMVYSIEKNTTEKVIIHIVYYKLNSESLENIFKLNEILTNVELKLCKVKEYQYEWLSKFKENDLPTEAYFRLLLPDLLPNVKRILYLDVDMLVLNDLGILYRTDLGNSVLGVVRDFPFTNDKNSWSYLLLGESGDRYFNSGMLLMNLALMRENNIVEKFMKFILKTSQHYFLGDQDAFNVFFFYNV</sequence>
<keyword evidence="3" id="KW-0479">Metal-binding</keyword>
<name>A0A7X2STF3_9LACO</name>
<gene>
    <name evidence="4" type="ORF">GKC33_12555</name>
</gene>
<dbReference type="EMBL" id="WKKX01000899">
    <property type="protein sequence ID" value="MSE09474.1"/>
    <property type="molecule type" value="Genomic_DNA"/>
</dbReference>
<dbReference type="SUPFAM" id="SSF53448">
    <property type="entry name" value="Nucleotide-diphospho-sugar transferases"/>
    <property type="match status" value="1"/>
</dbReference>
<evidence type="ECO:0000256" key="1">
    <source>
        <dbReference type="ARBA" id="ARBA00022676"/>
    </source>
</evidence>
<dbReference type="AlphaFoldDB" id="A0A7X2STF3"/>
<keyword evidence="2 4" id="KW-0808">Transferase</keyword>
<protein>
    <submittedName>
        <fullName evidence="4">Glycosyl transferase family 8</fullName>
    </submittedName>
</protein>